<dbReference type="AlphaFoldDB" id="A0A7I8DXR6"/>
<dbReference type="GeneID" id="70579578"/>
<evidence type="ECO:0000313" key="2">
    <source>
        <dbReference type="Proteomes" id="UP000593842"/>
    </source>
</evidence>
<dbReference type="EMBL" id="AP024085">
    <property type="protein sequence ID" value="BCL57432.1"/>
    <property type="molecule type" value="Genomic_DNA"/>
</dbReference>
<protein>
    <submittedName>
        <fullName evidence="1">Uncharacterized protein</fullName>
    </submittedName>
</protein>
<reference evidence="2" key="1">
    <citation type="submission" date="2020-09" db="EMBL/GenBank/DDBJ databases">
        <title>Complete genome sequencing of Faecalibacillus intestinalis strain 14EGH31.</title>
        <authorList>
            <person name="Sakamoto M."/>
            <person name="Murakami T."/>
            <person name="Mori H."/>
        </authorList>
    </citation>
    <scope>NUCLEOTIDE SEQUENCE [LARGE SCALE GENOMIC DNA]</scope>
    <source>
        <strain evidence="2">14EGH31</strain>
    </source>
</reference>
<gene>
    <name evidence="1" type="ORF">Fi14EGH31_11440</name>
</gene>
<proteinExistence type="predicted"/>
<organism evidence="1 2">
    <name type="scientific">Faecalibacillus intestinalis</name>
    <dbReference type="NCBI Taxonomy" id="1982626"/>
    <lineage>
        <taxon>Bacteria</taxon>
        <taxon>Bacillati</taxon>
        <taxon>Bacillota</taxon>
        <taxon>Erysipelotrichia</taxon>
        <taxon>Erysipelotrichales</taxon>
        <taxon>Coprobacillaceae</taxon>
        <taxon>Faecalibacillus</taxon>
    </lineage>
</organism>
<accession>A0A7I8DXR6</accession>
<dbReference type="RefSeq" id="WP_117813446.1">
    <property type="nucleotide sequence ID" value="NZ_AP024085.1"/>
</dbReference>
<dbReference type="Proteomes" id="UP000593842">
    <property type="component" value="Chromosome"/>
</dbReference>
<sequence>MTAQEMFEKLGFEEICHDDREIIYFMHINDVKVREVEFDLQNKTFYCMCSDIVMEVDMELLKAINQQCKELGWLDETVL</sequence>
<name>A0A7I8DXR6_9FIRM</name>
<evidence type="ECO:0000313" key="1">
    <source>
        <dbReference type="EMBL" id="BCL57432.1"/>
    </source>
</evidence>
<dbReference type="KEGG" id="fit:Fi14EGH31_11440"/>